<dbReference type="GO" id="GO:0005948">
    <property type="term" value="C:acetolactate synthase complex"/>
    <property type="evidence" value="ECO:0007669"/>
    <property type="project" value="TreeGrafter"/>
</dbReference>
<dbReference type="Pfam" id="PF02775">
    <property type="entry name" value="TPP_enzyme_C"/>
    <property type="match status" value="1"/>
</dbReference>
<sequence>MQDNRVAVYEALATDIKELGVECVFGLMSDDTAQLIAMIDSVGVRFYGARHENNAISMAEGYAAATGRLAIVIIGRGPGTTNSMNGANYANRTGSPVLMIYGDAPNVDKAPNSVGPDRKSLDTMALLHAAGIKTFRANDATTARRTFVQAAAAAHSGAVAYLLPSNVQQAQVDPVATAPGTIEPVPYTPQPARDSALKVAVSLIEKSRKPLIIAGIGAYAAGAREEIIRLADHIGAALVTTMKAKDMFRGHPFNCGILGSFSNVGGRRLIEQADCVIAIGASLNQQTTSFATAIPEGLPVIHIDRSRPSIGRWFDADIGLVGDAKLVSEQLINTIPSRDKSEMEMRCEENARWLADFDMKDDYEEMSTPRTMDGRSLALELDKLLPEDRNLVWDSGNMLGTVPYLSCPGPSHFKHTGDTASIGMGFGTAMGFAAGTPERTTVLLMGDGSFLMNMGELETVAREYIPLVIILMNDCAYGAELHFLQGQGMPVQLSQFPDIDFAPVAESFGFETATVRTLDELRALAPMLENPDGPIFLDCKINASVVAAFMHEGPAHNAKK</sequence>
<comment type="similarity">
    <text evidence="2 4">Belongs to the TPP enzyme family.</text>
</comment>
<dbReference type="InterPro" id="IPR000399">
    <property type="entry name" value="TPP-bd_CS"/>
</dbReference>
<evidence type="ECO:0000259" key="7">
    <source>
        <dbReference type="Pfam" id="PF02776"/>
    </source>
</evidence>
<dbReference type="CDD" id="cd07035">
    <property type="entry name" value="TPP_PYR_POX_like"/>
    <property type="match status" value="1"/>
</dbReference>
<name>A0A501PTQ8_9PROT</name>
<dbReference type="PANTHER" id="PTHR18968">
    <property type="entry name" value="THIAMINE PYROPHOSPHATE ENZYMES"/>
    <property type="match status" value="1"/>
</dbReference>
<evidence type="ECO:0000256" key="3">
    <source>
        <dbReference type="ARBA" id="ARBA00023052"/>
    </source>
</evidence>
<evidence type="ECO:0000259" key="6">
    <source>
        <dbReference type="Pfam" id="PF02775"/>
    </source>
</evidence>
<dbReference type="Pfam" id="PF02776">
    <property type="entry name" value="TPP_enzyme_N"/>
    <property type="match status" value="1"/>
</dbReference>
<evidence type="ECO:0000256" key="2">
    <source>
        <dbReference type="ARBA" id="ARBA00007812"/>
    </source>
</evidence>
<dbReference type="InterPro" id="IPR045229">
    <property type="entry name" value="TPP_enz"/>
</dbReference>
<proteinExistence type="inferred from homology"/>
<dbReference type="Gene3D" id="3.40.50.1220">
    <property type="entry name" value="TPP-binding domain"/>
    <property type="match status" value="1"/>
</dbReference>
<dbReference type="GO" id="GO:0009099">
    <property type="term" value="P:L-valine biosynthetic process"/>
    <property type="evidence" value="ECO:0007669"/>
    <property type="project" value="TreeGrafter"/>
</dbReference>
<dbReference type="EMBL" id="VFIY01000003">
    <property type="protein sequence ID" value="TPD63813.1"/>
    <property type="molecule type" value="Genomic_DNA"/>
</dbReference>
<dbReference type="GO" id="GO:0050660">
    <property type="term" value="F:flavin adenine dinucleotide binding"/>
    <property type="evidence" value="ECO:0007669"/>
    <property type="project" value="TreeGrafter"/>
</dbReference>
<protein>
    <submittedName>
        <fullName evidence="8">Thiamine pyrophosphate-binding protein</fullName>
    </submittedName>
</protein>
<feature type="domain" description="Thiamine pyrophosphate enzyme N-terminal TPP-binding" evidence="7">
    <location>
        <begin position="8"/>
        <end position="109"/>
    </location>
</feature>
<reference evidence="9" key="1">
    <citation type="submission" date="2019-06" db="EMBL/GenBank/DDBJ databases">
        <title>The complete genome of Emcibacter congregatus ZYLT.</title>
        <authorList>
            <person name="Zhao Z."/>
        </authorList>
    </citation>
    <scope>NUCLEOTIDE SEQUENCE [LARGE SCALE GENOMIC DNA]</scope>
    <source>
        <strain evidence="9">MCCC 1A06723</strain>
    </source>
</reference>
<comment type="caution">
    <text evidence="8">The sequence shown here is derived from an EMBL/GenBank/DDBJ whole genome shotgun (WGS) entry which is preliminary data.</text>
</comment>
<comment type="cofactor">
    <cofactor evidence="1">
        <name>thiamine diphosphate</name>
        <dbReference type="ChEBI" id="CHEBI:58937"/>
    </cofactor>
</comment>
<feature type="domain" description="Thiamine pyrophosphate enzyme central" evidence="5">
    <location>
        <begin position="198"/>
        <end position="331"/>
    </location>
</feature>
<evidence type="ECO:0000256" key="4">
    <source>
        <dbReference type="RuleBase" id="RU362132"/>
    </source>
</evidence>
<feature type="domain" description="Thiamine pyrophosphate enzyme TPP-binding" evidence="6">
    <location>
        <begin position="401"/>
        <end position="539"/>
    </location>
</feature>
<evidence type="ECO:0000313" key="9">
    <source>
        <dbReference type="Proteomes" id="UP000319148"/>
    </source>
</evidence>
<dbReference type="GO" id="GO:0009097">
    <property type="term" value="P:isoleucine biosynthetic process"/>
    <property type="evidence" value="ECO:0007669"/>
    <property type="project" value="TreeGrafter"/>
</dbReference>
<dbReference type="GO" id="GO:0000287">
    <property type="term" value="F:magnesium ion binding"/>
    <property type="evidence" value="ECO:0007669"/>
    <property type="project" value="InterPro"/>
</dbReference>
<evidence type="ECO:0000259" key="5">
    <source>
        <dbReference type="Pfam" id="PF00205"/>
    </source>
</evidence>
<dbReference type="Pfam" id="PF00205">
    <property type="entry name" value="TPP_enzyme_M"/>
    <property type="match status" value="1"/>
</dbReference>
<dbReference type="InterPro" id="IPR012001">
    <property type="entry name" value="Thiamin_PyroP_enz_TPP-bd_dom"/>
</dbReference>
<dbReference type="GO" id="GO:0003984">
    <property type="term" value="F:acetolactate synthase activity"/>
    <property type="evidence" value="ECO:0007669"/>
    <property type="project" value="TreeGrafter"/>
</dbReference>
<dbReference type="PANTHER" id="PTHR18968:SF13">
    <property type="entry name" value="ACETOLACTATE SYNTHASE CATALYTIC SUBUNIT, MITOCHONDRIAL"/>
    <property type="match status" value="1"/>
</dbReference>
<dbReference type="CDD" id="cd00568">
    <property type="entry name" value="TPP_enzymes"/>
    <property type="match status" value="1"/>
</dbReference>
<dbReference type="PROSITE" id="PS00187">
    <property type="entry name" value="TPP_ENZYMES"/>
    <property type="match status" value="1"/>
</dbReference>
<dbReference type="AlphaFoldDB" id="A0A501PTQ8"/>
<dbReference type="InterPro" id="IPR012000">
    <property type="entry name" value="Thiamin_PyroP_enz_cen_dom"/>
</dbReference>
<keyword evidence="9" id="KW-1185">Reference proteome</keyword>
<dbReference type="InterPro" id="IPR029061">
    <property type="entry name" value="THDP-binding"/>
</dbReference>
<dbReference type="InterPro" id="IPR029035">
    <property type="entry name" value="DHS-like_NAD/FAD-binding_dom"/>
</dbReference>
<dbReference type="OrthoDB" id="4494979at2"/>
<dbReference type="Gene3D" id="3.40.50.970">
    <property type="match status" value="2"/>
</dbReference>
<organism evidence="8 9">
    <name type="scientific">Emcibacter nanhaiensis</name>
    <dbReference type="NCBI Taxonomy" id="1505037"/>
    <lineage>
        <taxon>Bacteria</taxon>
        <taxon>Pseudomonadati</taxon>
        <taxon>Pseudomonadota</taxon>
        <taxon>Alphaproteobacteria</taxon>
        <taxon>Emcibacterales</taxon>
        <taxon>Emcibacteraceae</taxon>
        <taxon>Emcibacter</taxon>
    </lineage>
</organism>
<dbReference type="SUPFAM" id="SSF52518">
    <property type="entry name" value="Thiamin diphosphate-binding fold (THDP-binding)"/>
    <property type="match status" value="2"/>
</dbReference>
<evidence type="ECO:0000313" key="8">
    <source>
        <dbReference type="EMBL" id="TPD63813.1"/>
    </source>
</evidence>
<accession>A0A501PTQ8</accession>
<dbReference type="RefSeq" id="WP_139937813.1">
    <property type="nucleotide sequence ID" value="NZ_JBHSYP010000007.1"/>
</dbReference>
<dbReference type="GO" id="GO:0030976">
    <property type="term" value="F:thiamine pyrophosphate binding"/>
    <property type="evidence" value="ECO:0007669"/>
    <property type="project" value="InterPro"/>
</dbReference>
<dbReference type="InterPro" id="IPR011766">
    <property type="entry name" value="TPP_enzyme_TPP-bd"/>
</dbReference>
<gene>
    <name evidence="8" type="ORF">FIV46_00320</name>
</gene>
<dbReference type="SUPFAM" id="SSF52467">
    <property type="entry name" value="DHS-like NAD/FAD-binding domain"/>
    <property type="match status" value="1"/>
</dbReference>
<evidence type="ECO:0000256" key="1">
    <source>
        <dbReference type="ARBA" id="ARBA00001964"/>
    </source>
</evidence>
<dbReference type="Proteomes" id="UP000319148">
    <property type="component" value="Unassembled WGS sequence"/>
</dbReference>
<keyword evidence="3 4" id="KW-0786">Thiamine pyrophosphate</keyword>